<gene>
    <name evidence="1" type="ORF">DERYTH_LOCUS24159</name>
</gene>
<sequence>FDNPHWRAQKLVGEILDLFWVDKEELCLLGALEKNVEPMYLSENDLLNNVNDKIGFKIILTKHGEIRLSYKKENSFLYYIEGGLEIQLSKLSIAIDFTAIKLYILVEISRAIDIYKYSLQNVNLSGPTNFSPIDDYDVISDLTNTIEAIMNTIYPLSSMFLVLS</sequence>
<dbReference type="Proteomes" id="UP000789405">
    <property type="component" value="Unassembled WGS sequence"/>
</dbReference>
<accession>A0A9N9JZF2</accession>
<keyword evidence="2" id="KW-1185">Reference proteome</keyword>
<dbReference type="OrthoDB" id="5855668at2759"/>
<evidence type="ECO:0000313" key="1">
    <source>
        <dbReference type="EMBL" id="CAG8804736.1"/>
    </source>
</evidence>
<name>A0A9N9JZF2_9GLOM</name>
<dbReference type="EMBL" id="CAJVPY010039289">
    <property type="protein sequence ID" value="CAG8804736.1"/>
    <property type="molecule type" value="Genomic_DNA"/>
</dbReference>
<organism evidence="1 2">
    <name type="scientific">Dentiscutata erythropus</name>
    <dbReference type="NCBI Taxonomy" id="1348616"/>
    <lineage>
        <taxon>Eukaryota</taxon>
        <taxon>Fungi</taxon>
        <taxon>Fungi incertae sedis</taxon>
        <taxon>Mucoromycota</taxon>
        <taxon>Glomeromycotina</taxon>
        <taxon>Glomeromycetes</taxon>
        <taxon>Diversisporales</taxon>
        <taxon>Gigasporaceae</taxon>
        <taxon>Dentiscutata</taxon>
    </lineage>
</organism>
<dbReference type="AlphaFoldDB" id="A0A9N9JZF2"/>
<protein>
    <submittedName>
        <fullName evidence="1">13336_t:CDS:1</fullName>
    </submittedName>
</protein>
<proteinExistence type="predicted"/>
<comment type="caution">
    <text evidence="1">The sequence shown here is derived from an EMBL/GenBank/DDBJ whole genome shotgun (WGS) entry which is preliminary data.</text>
</comment>
<reference evidence="1" key="1">
    <citation type="submission" date="2021-06" db="EMBL/GenBank/DDBJ databases">
        <authorList>
            <person name="Kallberg Y."/>
            <person name="Tangrot J."/>
            <person name="Rosling A."/>
        </authorList>
    </citation>
    <scope>NUCLEOTIDE SEQUENCE</scope>
    <source>
        <strain evidence="1">MA453B</strain>
    </source>
</reference>
<evidence type="ECO:0000313" key="2">
    <source>
        <dbReference type="Proteomes" id="UP000789405"/>
    </source>
</evidence>
<feature type="non-terminal residue" evidence="1">
    <location>
        <position position="1"/>
    </location>
</feature>